<keyword evidence="2" id="KW-1185">Reference proteome</keyword>
<accession>A0ACD3SMX2</accession>
<sequence>MDAQIHLARRVITRQIPILLQGETGSGKDVFANALHAISPARDGNFVAVNCASLPETLIESELFGYRAGAFTGAQREGRRGKIMQADGGTLFLDEIGDMPLTLQARLLRVLEEKRVAPLGADTSSSVEFQLISASHRDLGELVRCGEFREDLYYRLGGIALHLPALRERSDRRALIDRILAEEGKWQRPELAADAEQALMQYPWPGNLRQMRHVLRTALALCDGPRLTAHHLPLEIVRQATVPVPRMGPALSGAAMTQAGLTAAQIHDRHTILDLLKTHRWNVSTVARVLGVSRNTLYRRMHLLSIAPR</sequence>
<comment type="caution">
    <text evidence="1">The sequence shown here is derived from an EMBL/GenBank/DDBJ whole genome shotgun (WGS) entry which is preliminary data.</text>
</comment>
<dbReference type="Proteomes" id="UP000004277">
    <property type="component" value="Unassembled WGS sequence"/>
</dbReference>
<name>A0ACD3SMX2_9BURK</name>
<organism evidence="1 2">
    <name type="scientific">Imbroritus primus</name>
    <dbReference type="NCBI Taxonomy" id="3058603"/>
    <lineage>
        <taxon>Bacteria</taxon>
        <taxon>Pseudomonadati</taxon>
        <taxon>Pseudomonadota</taxon>
        <taxon>Betaproteobacteria</taxon>
        <taxon>Burkholderiales</taxon>
        <taxon>Burkholderiaceae</taxon>
        <taxon>Imbroritus</taxon>
    </lineage>
</organism>
<evidence type="ECO:0000313" key="1">
    <source>
        <dbReference type="EMBL" id="TMS57665.1"/>
    </source>
</evidence>
<proteinExistence type="predicted"/>
<protein>
    <submittedName>
        <fullName evidence="1">Sigma-54-dependent Fis family transcriptional regulator</fullName>
    </submittedName>
</protein>
<gene>
    <name evidence="1" type="ORF">MW7_012150</name>
</gene>
<dbReference type="EMBL" id="AKCV02000022">
    <property type="protein sequence ID" value="TMS57665.1"/>
    <property type="molecule type" value="Genomic_DNA"/>
</dbReference>
<evidence type="ECO:0000313" key="2">
    <source>
        <dbReference type="Proteomes" id="UP000004277"/>
    </source>
</evidence>
<reference evidence="1" key="1">
    <citation type="submission" date="2019-05" db="EMBL/GenBank/DDBJ databases">
        <title>Revised genome assembly of Burkholderiaceae (previously Ralstonia) sp. PBA.</title>
        <authorList>
            <person name="Gan H.M."/>
        </authorList>
    </citation>
    <scope>NUCLEOTIDE SEQUENCE</scope>
    <source>
        <strain evidence="1">PBA</strain>
    </source>
</reference>